<dbReference type="InterPro" id="IPR042070">
    <property type="entry name" value="PucR_C-HTH_sf"/>
</dbReference>
<gene>
    <name evidence="3" type="ORF">MSTO_58410</name>
</gene>
<dbReference type="KEGG" id="msto:MSTO_58410"/>
<comment type="similarity">
    <text evidence="1">Belongs to the CdaR family.</text>
</comment>
<keyword evidence="4" id="KW-1185">Reference proteome</keyword>
<dbReference type="PANTHER" id="PTHR33744">
    <property type="entry name" value="CARBOHYDRATE DIACID REGULATOR"/>
    <property type="match status" value="1"/>
</dbReference>
<evidence type="ECO:0000313" key="4">
    <source>
        <dbReference type="Proteomes" id="UP000467130"/>
    </source>
</evidence>
<evidence type="ECO:0000256" key="1">
    <source>
        <dbReference type="ARBA" id="ARBA00006754"/>
    </source>
</evidence>
<feature type="domain" description="GAF" evidence="2">
    <location>
        <begin position="78"/>
        <end position="226"/>
    </location>
</feature>
<proteinExistence type="inferred from homology"/>
<dbReference type="InterPro" id="IPR003018">
    <property type="entry name" value="GAF"/>
</dbReference>
<dbReference type="InterPro" id="IPR025736">
    <property type="entry name" value="PucR_C-HTH_dom"/>
</dbReference>
<dbReference type="SMART" id="SM00065">
    <property type="entry name" value="GAF"/>
    <property type="match status" value="1"/>
</dbReference>
<name>A0A7I7QI81_9MYCO</name>
<dbReference type="Gene3D" id="1.10.10.2840">
    <property type="entry name" value="PucR C-terminal helix-turn-helix domain"/>
    <property type="match status" value="1"/>
</dbReference>
<dbReference type="AlphaFoldDB" id="A0A7I7QI81"/>
<dbReference type="RefSeq" id="WP_163793959.1">
    <property type="nucleotide sequence ID" value="NZ_AP022587.1"/>
</dbReference>
<dbReference type="PANTHER" id="PTHR33744:SF1">
    <property type="entry name" value="DNA-BINDING TRANSCRIPTIONAL ACTIVATOR ADER"/>
    <property type="match status" value="1"/>
</dbReference>
<dbReference type="Pfam" id="PF13185">
    <property type="entry name" value="GAF_2"/>
    <property type="match status" value="1"/>
</dbReference>
<protein>
    <recommendedName>
        <fullName evidence="2">GAF domain-containing protein</fullName>
    </recommendedName>
</protein>
<evidence type="ECO:0000313" key="3">
    <source>
        <dbReference type="EMBL" id="BBY25636.1"/>
    </source>
</evidence>
<dbReference type="InterPro" id="IPR041522">
    <property type="entry name" value="CdaR_GGDEF"/>
</dbReference>
<dbReference type="Pfam" id="PF17853">
    <property type="entry name" value="GGDEF_2"/>
    <property type="match status" value="1"/>
</dbReference>
<dbReference type="Pfam" id="PF13556">
    <property type="entry name" value="HTH_30"/>
    <property type="match status" value="1"/>
</dbReference>
<dbReference type="SUPFAM" id="SSF55781">
    <property type="entry name" value="GAF domain-like"/>
    <property type="match status" value="1"/>
</dbReference>
<accession>A0A7I7QI81</accession>
<dbReference type="InterPro" id="IPR029016">
    <property type="entry name" value="GAF-like_dom_sf"/>
</dbReference>
<dbReference type="InterPro" id="IPR051448">
    <property type="entry name" value="CdaR-like_regulators"/>
</dbReference>
<evidence type="ECO:0000259" key="2">
    <source>
        <dbReference type="SMART" id="SM00065"/>
    </source>
</evidence>
<dbReference type="Proteomes" id="UP000467130">
    <property type="component" value="Chromosome"/>
</dbReference>
<dbReference type="EMBL" id="AP022587">
    <property type="protein sequence ID" value="BBY25636.1"/>
    <property type="molecule type" value="Genomic_DNA"/>
</dbReference>
<sequence>MPGSASEKWLDLLLAGVPVKAIYDHRDELVEAGVDAAQAERHAGAAVQLHALLDDRRQRVSRLTALNDIAAQLTSTHAVDQLLPQITAQTLRLLGVDLAYIGVVRGNDFVIEVASGALTSQLVGLHVPRGAGLLSLVIGRGEPVWTSDYAAETSFAHESFNNMVAAEQIRAVLGVPLTVDGRALGALFACKRTERRFANDEIGLLAALASHAAVAIDNATTLRQYRDTAQQLNTANRQLEQTLAWDHQLTNVVLKGGDVEDLVSEIAAVATGRLMLLDADADLPRDIAVRYPELIDTFTATKTQPAQENRVIVAGNGSVQLAPIIAGREVLGALLLIDGSDQSSDRLLLERAAPALALAMTGAQAVAEATRLTRDAMLLDLLTRETADRATSRQRMHNASLVPGLAYCVIAAQPFDELPRRQWSSVAAKQPAGTVVVADGTRLVAVVPAKHPDTVLTSWSANNGARATAGVAGPAASPADLHRCYRESVDTLGALLTLGRTGAVATADQLGIYRILLNHTGQRELRAQFNEALGAMISEQQNRNVPMLATLKAFLDHGCRAAPTARALDVHVNTLYQRISVLDRLLGSDWRQPPRSLDLHVLLRVFPNQDPDLAGDHRPPTRSVTR</sequence>
<dbReference type="Gene3D" id="3.30.450.40">
    <property type="match status" value="1"/>
</dbReference>
<organism evidence="3 4">
    <name type="scientific">Mycobacterium stomatepiae</name>
    <dbReference type="NCBI Taxonomy" id="470076"/>
    <lineage>
        <taxon>Bacteria</taxon>
        <taxon>Bacillati</taxon>
        <taxon>Actinomycetota</taxon>
        <taxon>Actinomycetes</taxon>
        <taxon>Mycobacteriales</taxon>
        <taxon>Mycobacteriaceae</taxon>
        <taxon>Mycobacterium</taxon>
        <taxon>Mycobacterium simiae complex</taxon>
    </lineage>
</organism>
<reference evidence="3 4" key="1">
    <citation type="journal article" date="2019" name="Emerg. Microbes Infect.">
        <title>Comprehensive subspecies identification of 175 nontuberculous mycobacteria species based on 7547 genomic profiles.</title>
        <authorList>
            <person name="Matsumoto Y."/>
            <person name="Kinjo T."/>
            <person name="Motooka D."/>
            <person name="Nabeya D."/>
            <person name="Jung N."/>
            <person name="Uechi K."/>
            <person name="Horii T."/>
            <person name="Iida T."/>
            <person name="Fujita J."/>
            <person name="Nakamura S."/>
        </authorList>
    </citation>
    <scope>NUCLEOTIDE SEQUENCE [LARGE SCALE GENOMIC DNA]</scope>
    <source>
        <strain evidence="3 4">JCM 17783</strain>
    </source>
</reference>